<dbReference type="InterPro" id="IPR050266">
    <property type="entry name" value="AB_hydrolase_sf"/>
</dbReference>
<evidence type="ECO:0000259" key="1">
    <source>
        <dbReference type="Pfam" id="PF00561"/>
    </source>
</evidence>
<name>A0A9D1KYM0_9FIRM</name>
<sequence>MKNAYQEYGSGPTLVMLHGNGEDGSYFKEQVAHFKEKYHVVTVDTRGHGKSPRGKAPFTLAQFAKDLKRFLDSHGWKRVILLGFSDGANIAMIFSIKYPQYVSRLILNGGNLYPSGVRMMYQIPIICEYVRLRLRSLVDKSVIRKKERYDLMVNQPHIKTKYLKRLTMPVLVIAGTHDMIRCSHTRKIYHHIPGAELVMMEGDHFIAAKKSRQFNEEVDRFLIEADWKEVECGDQAL</sequence>
<reference evidence="2" key="1">
    <citation type="submission" date="2020-10" db="EMBL/GenBank/DDBJ databases">
        <authorList>
            <person name="Gilroy R."/>
        </authorList>
    </citation>
    <scope>NUCLEOTIDE SEQUENCE</scope>
    <source>
        <strain evidence="2">CHK187-14744</strain>
    </source>
</reference>
<reference evidence="2" key="2">
    <citation type="journal article" date="2021" name="PeerJ">
        <title>Extensive microbial diversity within the chicken gut microbiome revealed by metagenomics and culture.</title>
        <authorList>
            <person name="Gilroy R."/>
            <person name="Ravi A."/>
            <person name="Getino M."/>
            <person name="Pursley I."/>
            <person name="Horton D.L."/>
            <person name="Alikhan N.F."/>
            <person name="Baker D."/>
            <person name="Gharbi K."/>
            <person name="Hall N."/>
            <person name="Watson M."/>
            <person name="Adriaenssens E.M."/>
            <person name="Foster-Nyarko E."/>
            <person name="Jarju S."/>
            <person name="Secka A."/>
            <person name="Antonio M."/>
            <person name="Oren A."/>
            <person name="Chaudhuri R.R."/>
            <person name="La Ragione R."/>
            <person name="Hildebrand F."/>
            <person name="Pallen M.J."/>
        </authorList>
    </citation>
    <scope>NUCLEOTIDE SEQUENCE</scope>
    <source>
        <strain evidence="2">CHK187-14744</strain>
    </source>
</reference>
<evidence type="ECO:0000313" key="3">
    <source>
        <dbReference type="Proteomes" id="UP000824164"/>
    </source>
</evidence>
<keyword evidence="2" id="KW-0378">Hydrolase</keyword>
<dbReference type="InterPro" id="IPR029058">
    <property type="entry name" value="AB_hydrolase_fold"/>
</dbReference>
<dbReference type="PANTHER" id="PTHR43798:SF33">
    <property type="entry name" value="HYDROLASE, PUTATIVE (AFU_ORTHOLOGUE AFUA_2G14860)-RELATED"/>
    <property type="match status" value="1"/>
</dbReference>
<dbReference type="PANTHER" id="PTHR43798">
    <property type="entry name" value="MONOACYLGLYCEROL LIPASE"/>
    <property type="match status" value="1"/>
</dbReference>
<evidence type="ECO:0000313" key="2">
    <source>
        <dbReference type="EMBL" id="HIU03695.1"/>
    </source>
</evidence>
<dbReference type="EMBL" id="DVLT01000068">
    <property type="protein sequence ID" value="HIU03695.1"/>
    <property type="molecule type" value="Genomic_DNA"/>
</dbReference>
<dbReference type="GO" id="GO:0016020">
    <property type="term" value="C:membrane"/>
    <property type="evidence" value="ECO:0007669"/>
    <property type="project" value="TreeGrafter"/>
</dbReference>
<dbReference type="Pfam" id="PF00561">
    <property type="entry name" value="Abhydrolase_1"/>
    <property type="match status" value="1"/>
</dbReference>
<feature type="domain" description="AB hydrolase-1" evidence="1">
    <location>
        <begin position="12"/>
        <end position="111"/>
    </location>
</feature>
<organism evidence="2 3">
    <name type="scientific">Candidatus Onthocola gallistercoris</name>
    <dbReference type="NCBI Taxonomy" id="2840876"/>
    <lineage>
        <taxon>Bacteria</taxon>
        <taxon>Bacillati</taxon>
        <taxon>Bacillota</taxon>
        <taxon>Bacilli</taxon>
        <taxon>Candidatus Onthocola</taxon>
    </lineage>
</organism>
<proteinExistence type="predicted"/>
<dbReference type="InterPro" id="IPR000073">
    <property type="entry name" value="AB_hydrolase_1"/>
</dbReference>
<dbReference type="SUPFAM" id="SSF53474">
    <property type="entry name" value="alpha/beta-Hydrolases"/>
    <property type="match status" value="1"/>
</dbReference>
<dbReference type="AlphaFoldDB" id="A0A9D1KYM0"/>
<dbReference type="PRINTS" id="PR00111">
    <property type="entry name" value="ABHYDROLASE"/>
</dbReference>
<dbReference type="Gene3D" id="3.40.50.1820">
    <property type="entry name" value="alpha/beta hydrolase"/>
    <property type="match status" value="1"/>
</dbReference>
<comment type="caution">
    <text evidence="2">The sequence shown here is derived from an EMBL/GenBank/DDBJ whole genome shotgun (WGS) entry which is preliminary data.</text>
</comment>
<gene>
    <name evidence="2" type="ORF">IAB63_10630</name>
</gene>
<accession>A0A9D1KYM0</accession>
<dbReference type="Proteomes" id="UP000824164">
    <property type="component" value="Unassembled WGS sequence"/>
</dbReference>
<dbReference type="GO" id="GO:0016787">
    <property type="term" value="F:hydrolase activity"/>
    <property type="evidence" value="ECO:0007669"/>
    <property type="project" value="UniProtKB-KW"/>
</dbReference>
<protein>
    <submittedName>
        <fullName evidence="2">Alpha/beta hydrolase</fullName>
    </submittedName>
</protein>